<dbReference type="Proteomes" id="UP001276659">
    <property type="component" value="Unassembled WGS sequence"/>
</dbReference>
<name>A0AAE0DK84_9LECA</name>
<keyword evidence="2" id="KW-1185">Reference proteome</keyword>
<evidence type="ECO:0000313" key="1">
    <source>
        <dbReference type="EMBL" id="KAK3172824.1"/>
    </source>
</evidence>
<accession>A0AAE0DK84</accession>
<sequence>MGTYPPPDYFSGPLKHPFLHWLVDIVGASFFDFSQRELRDQLNSRQWKEHHFLHEFYRSTMLKLNWNNPDTIELKYWPLMLEQARLPSEAYCYPLPGNPTLTPRDTILGRADKLRNAVFDRHEIWMCALRDIMRIPAVLKDDTRAAQVELVWKVVSEDSDVEEQTISKVHKMLDITHSPCTTFLQVHSRVLALLEDGCFRFGKRKDPRILEHMGWYAVEDVELRMWKSEWFFNVPPLWNPESLVNHFILGGKQITQLELLRAVFDDAVDLRNSVAHRNILNQGTLCWYAQLAKLLLILFDERKLAIEIEALVEGFLSKKSRDEVLSRLSEYYDGRDVPADQLGEFKRRDAVLEIHGQMEAHQRSEEARRHSFDLYYLLG</sequence>
<reference evidence="1" key="1">
    <citation type="submission" date="2022-11" db="EMBL/GenBank/DDBJ databases">
        <title>Chromosomal genome sequence assembly and mating type (MAT) locus characterization of the leprose asexual lichenized fungus Lepraria neglecta (Nyl.) Erichsen.</title>
        <authorList>
            <person name="Allen J.L."/>
            <person name="Pfeffer B."/>
        </authorList>
    </citation>
    <scope>NUCLEOTIDE SEQUENCE</scope>
    <source>
        <strain evidence="1">Allen 5258</strain>
    </source>
</reference>
<dbReference type="EMBL" id="JASNWA010000007">
    <property type="protein sequence ID" value="KAK3172824.1"/>
    <property type="molecule type" value="Genomic_DNA"/>
</dbReference>
<organism evidence="1 2">
    <name type="scientific">Lepraria neglecta</name>
    <dbReference type="NCBI Taxonomy" id="209136"/>
    <lineage>
        <taxon>Eukaryota</taxon>
        <taxon>Fungi</taxon>
        <taxon>Dikarya</taxon>
        <taxon>Ascomycota</taxon>
        <taxon>Pezizomycotina</taxon>
        <taxon>Lecanoromycetes</taxon>
        <taxon>OSLEUM clade</taxon>
        <taxon>Lecanoromycetidae</taxon>
        <taxon>Lecanorales</taxon>
        <taxon>Lecanorineae</taxon>
        <taxon>Stereocaulaceae</taxon>
        <taxon>Lepraria</taxon>
    </lineage>
</organism>
<gene>
    <name evidence="1" type="ORF">OEA41_006149</name>
</gene>
<comment type="caution">
    <text evidence="1">The sequence shown here is derived from an EMBL/GenBank/DDBJ whole genome shotgun (WGS) entry which is preliminary data.</text>
</comment>
<protein>
    <submittedName>
        <fullName evidence="1">Uncharacterized protein</fullName>
    </submittedName>
</protein>
<proteinExistence type="predicted"/>
<evidence type="ECO:0000313" key="2">
    <source>
        <dbReference type="Proteomes" id="UP001276659"/>
    </source>
</evidence>
<dbReference type="AlphaFoldDB" id="A0AAE0DK84"/>